<dbReference type="GO" id="GO:0097250">
    <property type="term" value="P:mitochondrial respirasome assembly"/>
    <property type="evidence" value="ECO:0007669"/>
    <property type="project" value="TreeGrafter"/>
</dbReference>
<evidence type="ECO:0000256" key="10">
    <source>
        <dbReference type="SAM" id="Phobius"/>
    </source>
</evidence>
<dbReference type="Proteomes" id="UP000696280">
    <property type="component" value="Unassembled WGS sequence"/>
</dbReference>
<reference evidence="12" key="1">
    <citation type="submission" date="2021-07" db="EMBL/GenBank/DDBJ databases">
        <authorList>
            <person name="Durling M."/>
        </authorList>
    </citation>
    <scope>NUCLEOTIDE SEQUENCE</scope>
</reference>
<comment type="similarity">
    <text evidence="3">Belongs to the RCF1 family.</text>
</comment>
<feature type="compositionally biased region" description="Gly residues" evidence="9">
    <location>
        <begin position="197"/>
        <end position="207"/>
    </location>
</feature>
<dbReference type="EMBL" id="CAJVRL010000025">
    <property type="protein sequence ID" value="CAG8949714.1"/>
    <property type="molecule type" value="Genomic_DNA"/>
</dbReference>
<accession>A0A9N9PEY7</accession>
<evidence type="ECO:0000313" key="12">
    <source>
        <dbReference type="EMBL" id="CAG8949714.1"/>
    </source>
</evidence>
<feature type="region of interest" description="Disordered" evidence="9">
    <location>
        <begin position="197"/>
        <end position="227"/>
    </location>
</feature>
<evidence type="ECO:0000313" key="13">
    <source>
        <dbReference type="Proteomes" id="UP000696280"/>
    </source>
</evidence>
<name>A0A9N9PEY7_9HELO</name>
<evidence type="ECO:0000256" key="2">
    <source>
        <dbReference type="ARBA" id="ARBA00004325"/>
    </source>
</evidence>
<feature type="domain" description="HIG1" evidence="11">
    <location>
        <begin position="6"/>
        <end position="134"/>
    </location>
</feature>
<keyword evidence="13" id="KW-1185">Reference proteome</keyword>
<dbReference type="Gene3D" id="6.10.140.1320">
    <property type="match status" value="1"/>
</dbReference>
<evidence type="ECO:0000256" key="1">
    <source>
        <dbReference type="ARBA" id="ARBA00002584"/>
    </source>
</evidence>
<evidence type="ECO:0000256" key="6">
    <source>
        <dbReference type="ARBA" id="ARBA00022989"/>
    </source>
</evidence>
<proteinExistence type="inferred from homology"/>
<sequence>MSGNPLPSSFDGNSDFYEENNWQKLSRRLKEEPLIPFGTYPHAHPRPPIPNTTNFPLLPTPHFISMQHHQLTPPGCALTVAALIGASRSIRSGDHNKTNRMFRARIMAQAFTLVAMVAGSIYWDADRKKRKEFEGAVSERKAKEKNEAWIRELEARDQEEKELKALREKRARRAAGERVAKVEEVVEKGEEGKGIMGRVGGIFGGGKGEPKPPTASSMVEDSERRRKGVLEMVRELANSRK</sequence>
<keyword evidence="6 10" id="KW-1133">Transmembrane helix</keyword>
<comment type="caution">
    <text evidence="12">The sequence shown here is derived from an EMBL/GenBank/DDBJ whole genome shotgun (WGS) entry which is preliminary data.</text>
</comment>
<evidence type="ECO:0000256" key="7">
    <source>
        <dbReference type="ARBA" id="ARBA00023128"/>
    </source>
</evidence>
<organism evidence="12 13">
    <name type="scientific">Hymenoscyphus fraxineus</name>
    <dbReference type="NCBI Taxonomy" id="746836"/>
    <lineage>
        <taxon>Eukaryota</taxon>
        <taxon>Fungi</taxon>
        <taxon>Dikarya</taxon>
        <taxon>Ascomycota</taxon>
        <taxon>Pezizomycotina</taxon>
        <taxon>Leotiomycetes</taxon>
        <taxon>Helotiales</taxon>
        <taxon>Helotiaceae</taxon>
        <taxon>Hymenoscyphus</taxon>
    </lineage>
</organism>
<evidence type="ECO:0000259" key="11">
    <source>
        <dbReference type="PROSITE" id="PS51503"/>
    </source>
</evidence>
<feature type="transmembrane region" description="Helical" evidence="10">
    <location>
        <begin position="106"/>
        <end position="123"/>
    </location>
</feature>
<protein>
    <recommendedName>
        <fullName evidence="11">HIG1 domain-containing protein</fullName>
    </recommendedName>
</protein>
<dbReference type="Pfam" id="PF04588">
    <property type="entry name" value="HIG_1_N"/>
    <property type="match status" value="1"/>
</dbReference>
<keyword evidence="8 10" id="KW-0472">Membrane</keyword>
<evidence type="ECO:0000256" key="9">
    <source>
        <dbReference type="SAM" id="MobiDB-lite"/>
    </source>
</evidence>
<dbReference type="PANTHER" id="PTHR12297">
    <property type="entry name" value="HYPOXIA-INDUCBILE GENE 1 HIG1 -RELATED"/>
    <property type="match status" value="1"/>
</dbReference>
<dbReference type="OrthoDB" id="6604018at2759"/>
<evidence type="ECO:0000256" key="5">
    <source>
        <dbReference type="ARBA" id="ARBA00022692"/>
    </source>
</evidence>
<evidence type="ECO:0000256" key="3">
    <source>
        <dbReference type="ARBA" id="ARBA00009366"/>
    </source>
</evidence>
<comment type="function">
    <text evidence="1">Cytochrome c oxidase subunit which plays a role in assembly of respiratory supercomplexes.</text>
</comment>
<dbReference type="PROSITE" id="PS51503">
    <property type="entry name" value="HIG1"/>
    <property type="match status" value="1"/>
</dbReference>
<keyword evidence="7" id="KW-0496">Mitochondrion</keyword>
<comment type="subcellular location">
    <subcellularLocation>
        <location evidence="2">Mitochondrion membrane</location>
    </subcellularLocation>
</comment>
<comment type="subunit">
    <text evidence="4">Associates with the respiratory chain complex III/complex IV supercomplex.</text>
</comment>
<dbReference type="AlphaFoldDB" id="A0A9N9PEY7"/>
<keyword evidence="5 10" id="KW-0812">Transmembrane</keyword>
<evidence type="ECO:0000256" key="4">
    <source>
        <dbReference type="ARBA" id="ARBA00011565"/>
    </source>
</evidence>
<dbReference type="PANTHER" id="PTHR12297:SF3">
    <property type="entry name" value="HIG1 DOMAIN FAMILY MEMBER 1A"/>
    <property type="match status" value="1"/>
</dbReference>
<dbReference type="InterPro" id="IPR050355">
    <property type="entry name" value="RCF1"/>
</dbReference>
<evidence type="ECO:0000256" key="8">
    <source>
        <dbReference type="ARBA" id="ARBA00023136"/>
    </source>
</evidence>
<dbReference type="GO" id="GO:0031966">
    <property type="term" value="C:mitochondrial membrane"/>
    <property type="evidence" value="ECO:0007669"/>
    <property type="project" value="UniProtKB-SubCell"/>
</dbReference>
<dbReference type="InterPro" id="IPR007667">
    <property type="entry name" value="Hypoxia_induced_domain"/>
</dbReference>
<gene>
    <name evidence="12" type="ORF">HYFRA_00004032</name>
</gene>